<name>A0A2P2P8N4_RHIMU</name>
<protein>
    <submittedName>
        <fullName evidence="1">Uncharacterized protein</fullName>
    </submittedName>
</protein>
<dbReference type="AlphaFoldDB" id="A0A2P2P8N4"/>
<dbReference type="EMBL" id="GGEC01070634">
    <property type="protein sequence ID" value="MBX51118.1"/>
    <property type="molecule type" value="Transcribed_RNA"/>
</dbReference>
<reference evidence="1" key="1">
    <citation type="submission" date="2018-02" db="EMBL/GenBank/DDBJ databases">
        <title>Rhizophora mucronata_Transcriptome.</title>
        <authorList>
            <person name="Meera S.P."/>
            <person name="Sreeshan A."/>
            <person name="Augustine A."/>
        </authorList>
    </citation>
    <scope>NUCLEOTIDE SEQUENCE</scope>
    <source>
        <tissue evidence="1">Leaf</tissue>
    </source>
</reference>
<evidence type="ECO:0000313" key="1">
    <source>
        <dbReference type="EMBL" id="MBX51118.1"/>
    </source>
</evidence>
<sequence length="31" mass="3846">MFVLIYMQLCSGHYRFGPLHFEKMRKTCNYM</sequence>
<accession>A0A2P2P8N4</accession>
<organism evidence="1">
    <name type="scientific">Rhizophora mucronata</name>
    <name type="common">Asiatic mangrove</name>
    <dbReference type="NCBI Taxonomy" id="61149"/>
    <lineage>
        <taxon>Eukaryota</taxon>
        <taxon>Viridiplantae</taxon>
        <taxon>Streptophyta</taxon>
        <taxon>Embryophyta</taxon>
        <taxon>Tracheophyta</taxon>
        <taxon>Spermatophyta</taxon>
        <taxon>Magnoliopsida</taxon>
        <taxon>eudicotyledons</taxon>
        <taxon>Gunneridae</taxon>
        <taxon>Pentapetalae</taxon>
        <taxon>rosids</taxon>
        <taxon>fabids</taxon>
        <taxon>Malpighiales</taxon>
        <taxon>Rhizophoraceae</taxon>
        <taxon>Rhizophora</taxon>
    </lineage>
</organism>
<proteinExistence type="predicted"/>